<dbReference type="AlphaFoldDB" id="A0A511KJ25"/>
<keyword evidence="2" id="KW-0472">Membrane</keyword>
<feature type="region of interest" description="Disordered" evidence="1">
    <location>
        <begin position="1"/>
        <end position="46"/>
    </location>
</feature>
<proteinExistence type="predicted"/>
<evidence type="ECO:0000256" key="1">
    <source>
        <dbReference type="SAM" id="MobiDB-lite"/>
    </source>
</evidence>
<feature type="compositionally biased region" description="Polar residues" evidence="1">
    <location>
        <begin position="1"/>
        <end position="18"/>
    </location>
</feature>
<feature type="transmembrane region" description="Helical" evidence="2">
    <location>
        <begin position="220"/>
        <end position="240"/>
    </location>
</feature>
<evidence type="ECO:0000313" key="3">
    <source>
        <dbReference type="EMBL" id="GEM10381.1"/>
    </source>
</evidence>
<name>A0A511KJ25_RHOTO</name>
<protein>
    <submittedName>
        <fullName evidence="3">Uncharacterized protein</fullName>
    </submittedName>
</protein>
<dbReference type="Proteomes" id="UP000321518">
    <property type="component" value="Unassembled WGS sequence"/>
</dbReference>
<gene>
    <name evidence="3" type="ORF">Rt10032_c11g4398</name>
</gene>
<dbReference type="OrthoDB" id="5582002at2759"/>
<evidence type="ECO:0000256" key="2">
    <source>
        <dbReference type="SAM" id="Phobius"/>
    </source>
</evidence>
<feature type="region of interest" description="Disordered" evidence="1">
    <location>
        <begin position="72"/>
        <end position="99"/>
    </location>
</feature>
<evidence type="ECO:0000313" key="4">
    <source>
        <dbReference type="Proteomes" id="UP000321518"/>
    </source>
</evidence>
<feature type="compositionally biased region" description="Basic and acidic residues" evidence="1">
    <location>
        <begin position="72"/>
        <end position="89"/>
    </location>
</feature>
<organism evidence="3 4">
    <name type="scientific">Rhodotorula toruloides</name>
    <name type="common">Yeast</name>
    <name type="synonym">Rhodosporidium toruloides</name>
    <dbReference type="NCBI Taxonomy" id="5286"/>
    <lineage>
        <taxon>Eukaryota</taxon>
        <taxon>Fungi</taxon>
        <taxon>Dikarya</taxon>
        <taxon>Basidiomycota</taxon>
        <taxon>Pucciniomycotina</taxon>
        <taxon>Microbotryomycetes</taxon>
        <taxon>Sporidiobolales</taxon>
        <taxon>Sporidiobolaceae</taxon>
        <taxon>Rhodotorula</taxon>
    </lineage>
</organism>
<comment type="caution">
    <text evidence="3">The sequence shown here is derived from an EMBL/GenBank/DDBJ whole genome shotgun (WGS) entry which is preliminary data.</text>
</comment>
<accession>A0A511KJ25</accession>
<dbReference type="EMBL" id="BJWK01000011">
    <property type="protein sequence ID" value="GEM10381.1"/>
    <property type="molecule type" value="Genomic_DNA"/>
</dbReference>
<sequence length="406" mass="44676">MSYRPSNTRQSRGSSAYDLQSRYVDQLDYSSTSPPPPQSPSHPAFLREQQAHARYSSADLYALDQEAYERGRGEEHVLMREEERGRASDGDEDDDGAGFASYGDFGAAAKRRSSVQLVQTQSFKPAMVSHPSGFSTRSNLDPAYSKPAASASTTKFPTTPASELVDAPILSPADWMPGEAMREKEERNAEKKRVKRDRVVGDVKAAGRGAGGWVRRNWKWLVPLFVFLAVAAILLCYFLVPRTPTITFNSSKIPDLALTSNDPSPYVSSEDPTSFSFGANLTLAIDSSASYLPVHYRSFAITVRLQETDGVVASQKWDAGEISVRPKRVTSYQFPIEFYGNYSSSSNPTYQIIRSSCAHIYPTTYRAPLNLTVTVSSEIIGVVGTKERSARLDAVECPVQWSGTAS</sequence>
<keyword evidence="2" id="KW-0812">Transmembrane</keyword>
<reference evidence="3 4" key="1">
    <citation type="submission" date="2019-07" db="EMBL/GenBank/DDBJ databases">
        <title>Rhodotorula toruloides NBRC10032 genome sequencing.</title>
        <authorList>
            <person name="Shida Y."/>
            <person name="Takaku H."/>
            <person name="Ogasawara W."/>
            <person name="Mori K."/>
        </authorList>
    </citation>
    <scope>NUCLEOTIDE SEQUENCE [LARGE SCALE GENOMIC DNA]</scope>
    <source>
        <strain evidence="3 4">NBRC10032</strain>
    </source>
</reference>
<keyword evidence="2" id="KW-1133">Transmembrane helix</keyword>